<sequence length="235" mass="27279">MLIPTLCQEYQTVLYLDADTIVAGDIDPLLQPAQGDEPAACVPESLTFSRSYGKNDIDRQNATLHLKYPEKYFNAGMVVFYPRNIDAKAFNAEVSDTLAHRNLPMLDQDCLNIILNTRVRMLDIRYNLTVHTWPKLPPLIGDRTLRRTIESALQSPVVIHYTTAEKPWRSKLYPYHDKWWKAAKETPFYEKLRAAANVHHRDDLLKFCYHCLLSPISKSHRESAAKYGYRFFSRF</sequence>
<accession>A0A401LM08</accession>
<dbReference type="GO" id="GO:0016757">
    <property type="term" value="F:glycosyltransferase activity"/>
    <property type="evidence" value="ECO:0007669"/>
    <property type="project" value="InterPro"/>
</dbReference>
<dbReference type="InterPro" id="IPR029044">
    <property type="entry name" value="Nucleotide-diphossugar_trans"/>
</dbReference>
<organism evidence="1 2">
    <name type="scientific">Mesosutterella multiformis</name>
    <dbReference type="NCBI Taxonomy" id="2259133"/>
    <lineage>
        <taxon>Bacteria</taxon>
        <taxon>Pseudomonadati</taxon>
        <taxon>Pseudomonadota</taxon>
        <taxon>Betaproteobacteria</taxon>
        <taxon>Burkholderiales</taxon>
        <taxon>Sutterellaceae</taxon>
        <taxon>Mesosutterella</taxon>
    </lineage>
</organism>
<dbReference type="InterPro" id="IPR050587">
    <property type="entry name" value="GNT1/Glycosyltrans_8"/>
</dbReference>
<keyword evidence="2" id="KW-1185">Reference proteome</keyword>
<dbReference type="PANTHER" id="PTHR11183">
    <property type="entry name" value="GLYCOGENIN SUBFAMILY MEMBER"/>
    <property type="match status" value="1"/>
</dbReference>
<dbReference type="InterPro" id="IPR002495">
    <property type="entry name" value="Glyco_trans_8"/>
</dbReference>
<dbReference type="Pfam" id="PF01501">
    <property type="entry name" value="Glyco_transf_8"/>
    <property type="match status" value="1"/>
</dbReference>
<dbReference type="Gene3D" id="3.90.550.10">
    <property type="entry name" value="Spore Coat Polysaccharide Biosynthesis Protein SpsA, Chain A"/>
    <property type="match status" value="1"/>
</dbReference>
<proteinExistence type="predicted"/>
<dbReference type="AlphaFoldDB" id="A0A388S8V5"/>
<dbReference type="Proteomes" id="UP000266091">
    <property type="component" value="Unassembled WGS sequence"/>
</dbReference>
<evidence type="ECO:0000313" key="1">
    <source>
        <dbReference type="EMBL" id="GBO92685.1"/>
    </source>
</evidence>
<accession>A0A388S8V5</accession>
<gene>
    <name evidence="1" type="ORF">MESMUL_00390</name>
</gene>
<dbReference type="SUPFAM" id="SSF53448">
    <property type="entry name" value="Nucleotide-diphospho-sugar transferases"/>
    <property type="match status" value="1"/>
</dbReference>
<evidence type="ECO:0008006" key="3">
    <source>
        <dbReference type="Google" id="ProtNLM"/>
    </source>
</evidence>
<comment type="caution">
    <text evidence="1">The sequence shown here is derived from an EMBL/GenBank/DDBJ whole genome shotgun (WGS) entry which is preliminary data.</text>
</comment>
<protein>
    <recommendedName>
        <fullName evidence="3">General stress protein A</fullName>
    </recommendedName>
</protein>
<name>A0A388S8V5_9BURK</name>
<reference evidence="1 2" key="1">
    <citation type="journal article" date="2018" name="Int. J. Syst. Evol. Microbiol.">
        <title>Mesosutterella multiformis gen. nov., sp. nov., a member of the family Sutterellaceae and Sutterella megalosphaeroides sp. nov., isolated from human faeces.</title>
        <authorList>
            <person name="Sakamoto M."/>
            <person name="Ikeyama N."/>
            <person name="Kunihiro T."/>
            <person name="Iino T."/>
            <person name="Yuki M."/>
            <person name="Ohkuma M."/>
        </authorList>
    </citation>
    <scope>NUCLEOTIDE SEQUENCE [LARGE SCALE GENOMIC DNA]</scope>
    <source>
        <strain evidence="1 2">4NBBH2</strain>
    </source>
</reference>
<dbReference type="EMBL" id="BGZJ01000001">
    <property type="protein sequence ID" value="GBO92685.1"/>
    <property type="molecule type" value="Genomic_DNA"/>
</dbReference>
<evidence type="ECO:0000313" key="2">
    <source>
        <dbReference type="Proteomes" id="UP000266091"/>
    </source>
</evidence>